<feature type="domain" description="4Fe-4S ferredoxin-type" evidence="6">
    <location>
        <begin position="10"/>
        <end position="39"/>
    </location>
</feature>
<keyword evidence="3" id="KW-0677">Repeat</keyword>
<dbReference type="Proteomes" id="UP000580856">
    <property type="component" value="Unassembled WGS sequence"/>
</dbReference>
<accession>A0A846QN52</accession>
<dbReference type="InterPro" id="IPR004017">
    <property type="entry name" value="Cys_rich_dom"/>
</dbReference>
<dbReference type="Pfam" id="PF13183">
    <property type="entry name" value="Fer4_8"/>
    <property type="match status" value="1"/>
</dbReference>
<evidence type="ECO:0000256" key="4">
    <source>
        <dbReference type="ARBA" id="ARBA00023004"/>
    </source>
</evidence>
<dbReference type="InterPro" id="IPR017900">
    <property type="entry name" value="4Fe4S_Fe_S_CS"/>
</dbReference>
<proteinExistence type="predicted"/>
<gene>
    <name evidence="7" type="ORF">GGQ74_002290</name>
</gene>
<dbReference type="InterPro" id="IPR009051">
    <property type="entry name" value="Helical_ferredxn"/>
</dbReference>
<evidence type="ECO:0000256" key="2">
    <source>
        <dbReference type="ARBA" id="ARBA00022723"/>
    </source>
</evidence>
<evidence type="ECO:0000256" key="5">
    <source>
        <dbReference type="ARBA" id="ARBA00023014"/>
    </source>
</evidence>
<dbReference type="GO" id="GO:0051539">
    <property type="term" value="F:4 iron, 4 sulfur cluster binding"/>
    <property type="evidence" value="ECO:0007669"/>
    <property type="project" value="UniProtKB-KW"/>
</dbReference>
<dbReference type="Gene3D" id="1.10.1060.10">
    <property type="entry name" value="Alpha-helical ferredoxin"/>
    <property type="match status" value="1"/>
</dbReference>
<keyword evidence="8" id="KW-1185">Reference proteome</keyword>
<dbReference type="InterPro" id="IPR017896">
    <property type="entry name" value="4Fe4S_Fe-S-bd"/>
</dbReference>
<evidence type="ECO:0000256" key="3">
    <source>
        <dbReference type="ARBA" id="ARBA00022737"/>
    </source>
</evidence>
<dbReference type="GO" id="GO:0016491">
    <property type="term" value="F:oxidoreductase activity"/>
    <property type="evidence" value="ECO:0007669"/>
    <property type="project" value="UniProtKB-ARBA"/>
</dbReference>
<dbReference type="SUPFAM" id="SSF54862">
    <property type="entry name" value="4Fe-4S ferredoxins"/>
    <property type="match status" value="1"/>
</dbReference>
<dbReference type="PANTHER" id="PTHR32479">
    <property type="entry name" value="GLYCOLATE OXIDASE IRON-SULFUR SUBUNIT"/>
    <property type="match status" value="1"/>
</dbReference>
<keyword evidence="1" id="KW-0004">4Fe-4S</keyword>
<dbReference type="RefSeq" id="WP_167941666.1">
    <property type="nucleotide sequence ID" value="NZ_JAATJA010000002.1"/>
</dbReference>
<keyword evidence="4" id="KW-0408">Iron</keyword>
<reference evidence="7 8" key="1">
    <citation type="submission" date="2020-03" db="EMBL/GenBank/DDBJ databases">
        <title>Genomic Encyclopedia of Type Strains, Phase IV (KMG-IV): sequencing the most valuable type-strain genomes for metagenomic binning, comparative biology and taxonomic classification.</title>
        <authorList>
            <person name="Goeker M."/>
        </authorList>
    </citation>
    <scope>NUCLEOTIDE SEQUENCE [LARGE SCALE GENOMIC DNA]</scope>
    <source>
        <strain evidence="7 8">DSM 24233</strain>
    </source>
</reference>
<keyword evidence="5" id="KW-0411">Iron-sulfur</keyword>
<keyword evidence="2" id="KW-0479">Metal-binding</keyword>
<evidence type="ECO:0000313" key="7">
    <source>
        <dbReference type="EMBL" id="NJB68617.1"/>
    </source>
</evidence>
<feature type="domain" description="4Fe-4S ferredoxin-type" evidence="6">
    <location>
        <begin position="62"/>
        <end position="91"/>
    </location>
</feature>
<dbReference type="Pfam" id="PF02754">
    <property type="entry name" value="CCG"/>
    <property type="match status" value="2"/>
</dbReference>
<evidence type="ECO:0000259" key="6">
    <source>
        <dbReference type="PROSITE" id="PS51379"/>
    </source>
</evidence>
<sequence length="400" mass="42180">MTDEDKVTQQAEGRNEPQCILCGRCLEVCPLVAATGREELGPRGKMLLLLRLREAPQTLCEDDAARLASMCLSCGRCAKVCPQKVNVPLAVARVRQAHPGFARWLWKAWIGSSRLSWPAAARLGRAAVRLAPAGSESRAARTLRSLSAMAAEETVTPWIVPDVAPACAPGEKTVLFPGCLASNVRRRYVRAATALLSWCGAEVESMPDFGCCGGTLGHAGLGVEQAKARARNVAAWRAAGRPRMVTFCASCHAGLAEYAADATLFADAAEAAAFAAALVPLSVLVADGGFRVEDGGPAAVVYHRPCHAPQDDPDARLLRKALGGRLRIPDRARCCGMGGVLQLSAPELSAQVADACWDGLDAVEGTVVLTGCSGCVLQLAASAPRGVRVAHWLDALHFEE</sequence>
<dbReference type="PROSITE" id="PS51379">
    <property type="entry name" value="4FE4S_FER_2"/>
    <property type="match status" value="2"/>
</dbReference>
<protein>
    <submittedName>
        <fullName evidence="7">Glycolate oxidase iron-sulfur subunit</fullName>
    </submittedName>
</protein>
<organism evidence="7 8">
    <name type="scientific">Desulfobaculum xiamenense</name>
    <dbReference type="NCBI Taxonomy" id="995050"/>
    <lineage>
        <taxon>Bacteria</taxon>
        <taxon>Pseudomonadati</taxon>
        <taxon>Thermodesulfobacteriota</taxon>
        <taxon>Desulfovibrionia</taxon>
        <taxon>Desulfovibrionales</taxon>
        <taxon>Desulfovibrionaceae</taxon>
        <taxon>Desulfobaculum</taxon>
    </lineage>
</organism>
<name>A0A846QN52_9BACT</name>
<dbReference type="EMBL" id="JAATJA010000002">
    <property type="protein sequence ID" value="NJB68617.1"/>
    <property type="molecule type" value="Genomic_DNA"/>
</dbReference>
<evidence type="ECO:0000256" key="1">
    <source>
        <dbReference type="ARBA" id="ARBA00022485"/>
    </source>
</evidence>
<dbReference type="AlphaFoldDB" id="A0A846QN52"/>
<comment type="caution">
    <text evidence="7">The sequence shown here is derived from an EMBL/GenBank/DDBJ whole genome shotgun (WGS) entry which is preliminary data.</text>
</comment>
<dbReference type="GO" id="GO:0046872">
    <property type="term" value="F:metal ion binding"/>
    <property type="evidence" value="ECO:0007669"/>
    <property type="project" value="UniProtKB-KW"/>
</dbReference>
<dbReference type="PANTHER" id="PTHR32479:SF17">
    <property type="entry name" value="GLYCOLATE OXIDASE IRON-SULFUR SUBUNIT"/>
    <property type="match status" value="1"/>
</dbReference>
<evidence type="ECO:0000313" key="8">
    <source>
        <dbReference type="Proteomes" id="UP000580856"/>
    </source>
</evidence>
<dbReference type="PROSITE" id="PS00198">
    <property type="entry name" value="4FE4S_FER_1"/>
    <property type="match status" value="2"/>
</dbReference>